<dbReference type="InterPro" id="IPR002136">
    <property type="entry name" value="Ribosomal_uL4"/>
</dbReference>
<dbReference type="HOGENOM" id="CLU_041575_3_1_1"/>
<protein>
    <recommendedName>
        <fullName evidence="4">Large ribosomal subunit protein uL4m</fullName>
    </recommendedName>
</protein>
<dbReference type="Proteomes" id="UP000022910">
    <property type="component" value="Unassembled WGS sequence"/>
</dbReference>
<sequence length="275" mass="31898">MWWAKEWRTLLFRHWQRQRTLHTKFVSENISKENLISTQPNVILKAVSPLPTHIQAWLHDFETNTPLGIINLDRRVFGAPIRKDLLQRVIVWQRDCLRQGTHSSKNRSEVRGTTRKWAKQKGRGKARVGSHRAPHFRGGGVAHGPKPRSHSSDLQRQVQLFGLRSALTTKFVQNQLVIVENLKLKSSKTRDLLSILDRNVWDPLADYRKQGHSILFLTMDHMKELDLASRNLQRVHALSANDIVEAGDVYNIMGHEILLIDHKTVRQLEELLRPQ</sequence>
<gene>
    <name evidence="6" type="ORF">RirG_266580</name>
</gene>
<dbReference type="Gene3D" id="3.40.1370.10">
    <property type="match status" value="1"/>
</dbReference>
<dbReference type="STRING" id="1432141.A0A015IAR7"/>
<dbReference type="AlphaFoldDB" id="A0A015IAR7"/>
<dbReference type="GO" id="GO:0006412">
    <property type="term" value="P:translation"/>
    <property type="evidence" value="ECO:0007669"/>
    <property type="project" value="InterPro"/>
</dbReference>
<accession>A0A015IAR7</accession>
<dbReference type="PANTHER" id="PTHR10746:SF6">
    <property type="entry name" value="LARGE RIBOSOMAL SUBUNIT PROTEIN UL4M"/>
    <property type="match status" value="1"/>
</dbReference>
<dbReference type="HAMAP" id="MF_01328_B">
    <property type="entry name" value="Ribosomal_uL4_B"/>
    <property type="match status" value="1"/>
</dbReference>
<dbReference type="OrthoDB" id="275876at2759"/>
<dbReference type="GO" id="GO:0003735">
    <property type="term" value="F:structural constituent of ribosome"/>
    <property type="evidence" value="ECO:0007669"/>
    <property type="project" value="InterPro"/>
</dbReference>
<organism evidence="6 7">
    <name type="scientific">Rhizophagus irregularis (strain DAOM 197198w)</name>
    <name type="common">Glomus intraradices</name>
    <dbReference type="NCBI Taxonomy" id="1432141"/>
    <lineage>
        <taxon>Eukaryota</taxon>
        <taxon>Fungi</taxon>
        <taxon>Fungi incertae sedis</taxon>
        <taxon>Mucoromycota</taxon>
        <taxon>Glomeromycotina</taxon>
        <taxon>Glomeromycetes</taxon>
        <taxon>Glomerales</taxon>
        <taxon>Glomeraceae</taxon>
        <taxon>Rhizophagus</taxon>
    </lineage>
</organism>
<dbReference type="PANTHER" id="PTHR10746">
    <property type="entry name" value="50S RIBOSOMAL PROTEIN L4"/>
    <property type="match status" value="1"/>
</dbReference>
<evidence type="ECO:0000256" key="1">
    <source>
        <dbReference type="ARBA" id="ARBA00010528"/>
    </source>
</evidence>
<evidence type="ECO:0000256" key="4">
    <source>
        <dbReference type="ARBA" id="ARBA00040565"/>
    </source>
</evidence>
<feature type="compositionally biased region" description="Basic residues" evidence="5">
    <location>
        <begin position="113"/>
        <end position="135"/>
    </location>
</feature>
<dbReference type="SUPFAM" id="SSF52166">
    <property type="entry name" value="Ribosomal protein L4"/>
    <property type="match status" value="1"/>
</dbReference>
<dbReference type="Pfam" id="PF00573">
    <property type="entry name" value="Ribosomal_L4"/>
    <property type="match status" value="1"/>
</dbReference>
<feature type="region of interest" description="Disordered" evidence="5">
    <location>
        <begin position="102"/>
        <end position="151"/>
    </location>
</feature>
<evidence type="ECO:0000256" key="3">
    <source>
        <dbReference type="ARBA" id="ARBA00023274"/>
    </source>
</evidence>
<evidence type="ECO:0000256" key="2">
    <source>
        <dbReference type="ARBA" id="ARBA00022980"/>
    </source>
</evidence>
<proteinExistence type="inferred from homology"/>
<comment type="similarity">
    <text evidence="1">Belongs to the universal ribosomal protein uL4 family.</text>
</comment>
<evidence type="ECO:0000313" key="6">
    <source>
        <dbReference type="EMBL" id="EXX50905.1"/>
    </source>
</evidence>
<keyword evidence="2" id="KW-0689">Ribosomal protein</keyword>
<keyword evidence="7" id="KW-1185">Reference proteome</keyword>
<keyword evidence="3" id="KW-0687">Ribonucleoprotein</keyword>
<dbReference type="InterPro" id="IPR013005">
    <property type="entry name" value="Ribosomal_uL4-like"/>
</dbReference>
<evidence type="ECO:0000313" key="7">
    <source>
        <dbReference type="Proteomes" id="UP000022910"/>
    </source>
</evidence>
<name>A0A015IAR7_RHIIW</name>
<reference evidence="6 7" key="1">
    <citation type="submission" date="2014-02" db="EMBL/GenBank/DDBJ databases">
        <title>Single nucleus genome sequencing reveals high similarity among nuclei of an endomycorrhizal fungus.</title>
        <authorList>
            <person name="Lin K."/>
            <person name="Geurts R."/>
            <person name="Zhang Z."/>
            <person name="Limpens E."/>
            <person name="Saunders D.G."/>
            <person name="Mu D."/>
            <person name="Pang E."/>
            <person name="Cao H."/>
            <person name="Cha H."/>
            <person name="Lin T."/>
            <person name="Zhou Q."/>
            <person name="Shang Y."/>
            <person name="Li Y."/>
            <person name="Ivanov S."/>
            <person name="Sharma T."/>
            <person name="Velzen R.V."/>
            <person name="Ruijter N.D."/>
            <person name="Aanen D.K."/>
            <person name="Win J."/>
            <person name="Kamoun S."/>
            <person name="Bisseling T."/>
            <person name="Huang S."/>
        </authorList>
    </citation>
    <scope>NUCLEOTIDE SEQUENCE [LARGE SCALE GENOMIC DNA]</scope>
    <source>
        <strain evidence="7">DAOM197198w</strain>
    </source>
</reference>
<dbReference type="NCBIfam" id="TIGR03953">
    <property type="entry name" value="rplD_bact"/>
    <property type="match status" value="1"/>
</dbReference>
<dbReference type="InterPro" id="IPR023574">
    <property type="entry name" value="Ribosomal_uL4_dom_sf"/>
</dbReference>
<dbReference type="OMA" id="CAFNSIT"/>
<dbReference type="GO" id="GO:0005840">
    <property type="term" value="C:ribosome"/>
    <property type="evidence" value="ECO:0007669"/>
    <property type="project" value="UniProtKB-KW"/>
</dbReference>
<evidence type="ECO:0000256" key="5">
    <source>
        <dbReference type="SAM" id="MobiDB-lite"/>
    </source>
</evidence>
<dbReference type="GO" id="GO:1990904">
    <property type="term" value="C:ribonucleoprotein complex"/>
    <property type="evidence" value="ECO:0007669"/>
    <property type="project" value="UniProtKB-KW"/>
</dbReference>
<comment type="caution">
    <text evidence="6">The sequence shown here is derived from an EMBL/GenBank/DDBJ whole genome shotgun (WGS) entry which is preliminary data.</text>
</comment>
<dbReference type="EMBL" id="JEMT01029758">
    <property type="protein sequence ID" value="EXX50905.1"/>
    <property type="molecule type" value="Genomic_DNA"/>
</dbReference>
<dbReference type="SMR" id="A0A015IAR7"/>